<comment type="caution">
    <text evidence="2">The sequence shown here is derived from an EMBL/GenBank/DDBJ whole genome shotgun (WGS) entry which is preliminary data.</text>
</comment>
<dbReference type="PROSITE" id="PS51340">
    <property type="entry name" value="MOSC"/>
    <property type="match status" value="1"/>
</dbReference>
<evidence type="ECO:0000313" key="3">
    <source>
        <dbReference type="Proteomes" id="UP000653472"/>
    </source>
</evidence>
<name>A0A969WC45_9GAMM</name>
<dbReference type="GO" id="GO:0030151">
    <property type="term" value="F:molybdenum ion binding"/>
    <property type="evidence" value="ECO:0007669"/>
    <property type="project" value="InterPro"/>
</dbReference>
<gene>
    <name evidence="2" type="ORF">G7Y82_16085</name>
</gene>
<evidence type="ECO:0000313" key="2">
    <source>
        <dbReference type="EMBL" id="NKF23833.1"/>
    </source>
</evidence>
<dbReference type="GO" id="GO:0030170">
    <property type="term" value="F:pyridoxal phosphate binding"/>
    <property type="evidence" value="ECO:0007669"/>
    <property type="project" value="InterPro"/>
</dbReference>
<reference evidence="2" key="1">
    <citation type="submission" date="2020-03" db="EMBL/GenBank/DDBJ databases">
        <title>Solimonas marina sp. nov., isolated from deep seawater of the Pacific Ocean.</title>
        <authorList>
            <person name="Liu X."/>
            <person name="Lai Q."/>
            <person name="Sun F."/>
            <person name="Gai Y."/>
            <person name="Li G."/>
            <person name="Shao Z."/>
        </authorList>
    </citation>
    <scope>NUCLEOTIDE SEQUENCE</scope>
    <source>
        <strain evidence="2">C16B3</strain>
    </source>
</reference>
<dbReference type="PANTHER" id="PTHR30212:SF2">
    <property type="entry name" value="PROTEIN YIIM"/>
    <property type="match status" value="1"/>
</dbReference>
<dbReference type="InterPro" id="IPR005302">
    <property type="entry name" value="MoCF_Sase_C"/>
</dbReference>
<dbReference type="AlphaFoldDB" id="A0A969WC45"/>
<dbReference type="InterPro" id="IPR011037">
    <property type="entry name" value="Pyrv_Knase-like_insert_dom_sf"/>
</dbReference>
<dbReference type="Gene3D" id="2.40.33.20">
    <property type="entry name" value="PK beta-barrel domain-like"/>
    <property type="match status" value="1"/>
</dbReference>
<dbReference type="InterPro" id="IPR052353">
    <property type="entry name" value="Benzoxazolinone_Detox_Enz"/>
</dbReference>
<dbReference type="SUPFAM" id="SSF50800">
    <property type="entry name" value="PK beta-barrel domain-like"/>
    <property type="match status" value="1"/>
</dbReference>
<protein>
    <submittedName>
        <fullName evidence="2">MOSC domain-containing protein</fullName>
    </submittedName>
</protein>
<sequence>METIVTQIFAGSVQAMPDDGRPTGIFKQPVSGEVEIGVEGITVDAQADRRVHGGPDKAVHQFPARNYARFAAAFPPLASKLIPGSIGENLTTADWTEEDVCIGDVFAIGSVRLQLNQPRSPCWKIDARYGVDGLTRFVAEHGLAGWYFRVLEAGRCRAGDTLTLIDRQADPVSLREYWDLRATTRPDRARLQHLIDTPGLAEDKRQGWVRRLEWLEAQR</sequence>
<accession>A0A969WC45</accession>
<proteinExistence type="predicted"/>
<dbReference type="GO" id="GO:0003824">
    <property type="term" value="F:catalytic activity"/>
    <property type="evidence" value="ECO:0007669"/>
    <property type="project" value="InterPro"/>
</dbReference>
<dbReference type="EMBL" id="JAAVXB010000010">
    <property type="protein sequence ID" value="NKF23833.1"/>
    <property type="molecule type" value="Genomic_DNA"/>
</dbReference>
<keyword evidence="3" id="KW-1185">Reference proteome</keyword>
<evidence type="ECO:0000259" key="1">
    <source>
        <dbReference type="PROSITE" id="PS51340"/>
    </source>
</evidence>
<organism evidence="2 3">
    <name type="scientific">Solimonas marina</name>
    <dbReference type="NCBI Taxonomy" id="2714601"/>
    <lineage>
        <taxon>Bacteria</taxon>
        <taxon>Pseudomonadati</taxon>
        <taxon>Pseudomonadota</taxon>
        <taxon>Gammaproteobacteria</taxon>
        <taxon>Nevskiales</taxon>
        <taxon>Nevskiaceae</taxon>
        <taxon>Solimonas</taxon>
    </lineage>
</organism>
<feature type="domain" description="MOSC" evidence="1">
    <location>
        <begin position="28"/>
        <end position="165"/>
    </location>
</feature>
<dbReference type="Proteomes" id="UP000653472">
    <property type="component" value="Unassembled WGS sequence"/>
</dbReference>
<dbReference type="Pfam" id="PF03473">
    <property type="entry name" value="MOSC"/>
    <property type="match status" value="1"/>
</dbReference>
<dbReference type="PANTHER" id="PTHR30212">
    <property type="entry name" value="PROTEIN YIIM"/>
    <property type="match status" value="1"/>
</dbReference>